<name>Q6KGB0_BPFO1</name>
<accession>Q6KGB0</accession>
<protein>
    <submittedName>
        <fullName evidence="1">Uncharacterized protein</fullName>
    </submittedName>
</protein>
<organism evidence="1 2">
    <name type="scientific">Salmonella phage Felix O1 (isolate Felix O1-VT1)</name>
    <name type="common">Bacteriophage Felix O1</name>
    <dbReference type="NCBI Taxonomy" id="1283336"/>
    <lineage>
        <taxon>Viruses</taxon>
        <taxon>Duplodnaviria</taxon>
        <taxon>Heunggongvirae</taxon>
        <taxon>Uroviricota</taxon>
        <taxon>Caudoviricetes</taxon>
        <taxon>Andersonviridae</taxon>
        <taxon>Ounavirinae</taxon>
        <taxon>Felixounavirus</taxon>
        <taxon>Felixounavirus felixO1</taxon>
    </lineage>
</organism>
<dbReference type="EMBL" id="AF320576">
    <property type="protein sequence ID" value="AAQ14711.1"/>
    <property type="molecule type" value="Genomic_DNA"/>
</dbReference>
<sequence>MIFKHIFFNYKQPTNIMLRQRNDDCNHALVKIFFYLNLSIAFHEEHSIEPINLCQTLFLKFI</sequence>
<evidence type="ECO:0000313" key="1">
    <source>
        <dbReference type="EMBL" id="AAQ14711.1"/>
    </source>
</evidence>
<organismHost>
    <name type="scientific">Salmonella</name>
    <dbReference type="NCBI Taxonomy" id="590"/>
</organismHost>
<keyword evidence="2" id="KW-1185">Reference proteome</keyword>
<evidence type="ECO:0000313" key="2">
    <source>
        <dbReference type="Proteomes" id="UP000009070"/>
    </source>
</evidence>
<reference evidence="1 2" key="1">
    <citation type="submission" date="2000-11" db="EMBL/GenBank/DDBJ databases">
        <title>Bacteriophage Felix O1: Genetic Characterization.</title>
        <authorList>
            <person name="Sriranganathan N."/>
            <person name="Whichard J.M."/>
            <person name="Pierson F.W."/>
            <person name="Kapur V."/>
            <person name="Weigt L.A."/>
        </authorList>
    </citation>
    <scope>NUCLEOTIDE SEQUENCE [LARGE SCALE GENOMIC DNA]</scope>
    <source>
        <strain evidence="1">Felix O1-VT1</strain>
    </source>
</reference>
<proteinExistence type="predicted"/>
<dbReference type="Proteomes" id="UP000009070">
    <property type="component" value="Segment"/>
</dbReference>